<dbReference type="GO" id="GO:0003677">
    <property type="term" value="F:DNA binding"/>
    <property type="evidence" value="ECO:0007669"/>
    <property type="project" value="UniProtKB-KW"/>
</dbReference>
<accession>M5RQG8</accession>
<dbReference type="Pfam" id="PF04313">
    <property type="entry name" value="HSDR_N"/>
    <property type="match status" value="1"/>
</dbReference>
<dbReference type="AlphaFoldDB" id="M5RQG8"/>
<gene>
    <name evidence="2" type="ORF">RMSM_01540</name>
</gene>
<dbReference type="SUPFAM" id="SSF52540">
    <property type="entry name" value="P-loop containing nucleoside triphosphate hydrolases"/>
    <property type="match status" value="1"/>
</dbReference>
<proteinExistence type="predicted"/>
<dbReference type="Pfam" id="PF18766">
    <property type="entry name" value="SWI2_SNF2"/>
    <property type="match status" value="1"/>
</dbReference>
<dbReference type="Gene3D" id="3.40.50.300">
    <property type="entry name" value="P-loop containing nucleotide triphosphate hydrolases"/>
    <property type="match status" value="1"/>
</dbReference>
<dbReference type="InterPro" id="IPR040980">
    <property type="entry name" value="SWI2_SNF2"/>
</dbReference>
<evidence type="ECO:0000313" key="2">
    <source>
        <dbReference type="EMBL" id="EMI21540.1"/>
    </source>
</evidence>
<protein>
    <submittedName>
        <fullName evidence="2">Type III restriction protein res subunit</fullName>
    </submittedName>
</protein>
<dbReference type="PATRIC" id="fig|1265738.3.peg.1528"/>
<dbReference type="EMBL" id="ANOG01000234">
    <property type="protein sequence ID" value="EMI21540.1"/>
    <property type="molecule type" value="Genomic_DNA"/>
</dbReference>
<dbReference type="GO" id="GO:0009035">
    <property type="term" value="F:type I site-specific deoxyribonuclease activity"/>
    <property type="evidence" value="ECO:0007669"/>
    <property type="project" value="UniProtKB-EC"/>
</dbReference>
<dbReference type="SMART" id="SM00487">
    <property type="entry name" value="DEXDc"/>
    <property type="match status" value="1"/>
</dbReference>
<dbReference type="PANTHER" id="PTHR42927">
    <property type="entry name" value="HELICASE SUPERFAMILY 1 AND 2 DOMAIN-CONTAINING PROTEIN"/>
    <property type="match status" value="1"/>
</dbReference>
<dbReference type="Gene3D" id="3.90.1570.50">
    <property type="match status" value="1"/>
</dbReference>
<evidence type="ECO:0000259" key="1">
    <source>
        <dbReference type="SMART" id="SM00487"/>
    </source>
</evidence>
<dbReference type="InterPro" id="IPR027417">
    <property type="entry name" value="P-loop_NTPase"/>
</dbReference>
<comment type="caution">
    <text evidence="2">The sequence shown here is derived from an EMBL/GenBank/DDBJ whole genome shotgun (WGS) entry which is preliminary data.</text>
</comment>
<dbReference type="OrthoDB" id="9758243at2"/>
<dbReference type="RefSeq" id="WP_008693498.1">
    <property type="nucleotide sequence ID" value="NZ_ANOG01000234.1"/>
</dbReference>
<sequence length="587" mass="64963">MSLHKEISFEDEICQHLDAHGWLYADKDAANYDPSLALFPDDVIAWVRETQPDAWKVLTKNHGDAAAATLLKRLRVSLDRSGTLNVLRSGFDVLGVSSKVKMSQFKPAMGMNPDITKRYDANRLRVVRQVHYSVHNELNIDLVLFLNGIPVATAELKTDFTQSVEDAVDQYRFDRLPSPKGQPHEPLLTFPSGALVHFAISSSRVKMTTKLAGAKTDFLPFDLGDDESAGNPPNPNGHKTAYLWENVWQRDSWLDILGRYLIAEQDNKKQIKSVVFPRYHQLDVTRKLLDTVLSEGPGKKYLIQHSAGSGKTKSIAWTAHFLSDLHDGSDSKVFDSVIVVSDRNVIDGQLSEAIEGMQRNKGVVATIKGKGGSKSAELAAALSGDKKIVVCTIQTFPFALKTVRDLAATEGKRFAVIADEAHSSQTGTAAAKLKAVLSAEELKELEDGGEISSEDLLAAQMAGRANESGITYIAFTATPKATTLTNFGRRPDPTKPAGEGNLPEPFHLYSMQQAIEEGFILDVLQNYTTYKLAFKLASRGSDPTQQVEHSEAMKGVMRWVRLHPYNIAQKVQVVVEHYREMVILRHR</sequence>
<reference evidence="2 3" key="1">
    <citation type="journal article" date="2013" name="Mar. Genomics">
        <title>Expression of sulfatases in Rhodopirellula baltica and the diversity of sulfatases in the genus Rhodopirellula.</title>
        <authorList>
            <person name="Wegner C.E."/>
            <person name="Richter-Heitmann T."/>
            <person name="Klindworth A."/>
            <person name="Klockow C."/>
            <person name="Richter M."/>
            <person name="Achstetter T."/>
            <person name="Glockner F.O."/>
            <person name="Harder J."/>
        </authorList>
    </citation>
    <scope>NUCLEOTIDE SEQUENCE [LARGE SCALE GENOMIC DNA]</scope>
    <source>
        <strain evidence="2 3">SM1</strain>
    </source>
</reference>
<dbReference type="GO" id="GO:0009307">
    <property type="term" value="P:DNA restriction-modification system"/>
    <property type="evidence" value="ECO:0007669"/>
    <property type="project" value="UniProtKB-KW"/>
</dbReference>
<dbReference type="GO" id="GO:0005524">
    <property type="term" value="F:ATP binding"/>
    <property type="evidence" value="ECO:0007669"/>
    <property type="project" value="UniProtKB-KW"/>
</dbReference>
<name>M5RQG8_9BACT</name>
<organism evidence="2 3">
    <name type="scientific">Rhodopirellula maiorica SM1</name>
    <dbReference type="NCBI Taxonomy" id="1265738"/>
    <lineage>
        <taxon>Bacteria</taxon>
        <taxon>Pseudomonadati</taxon>
        <taxon>Planctomycetota</taxon>
        <taxon>Planctomycetia</taxon>
        <taxon>Pirellulales</taxon>
        <taxon>Pirellulaceae</taxon>
        <taxon>Novipirellula</taxon>
    </lineage>
</organism>
<keyword evidence="3" id="KW-1185">Reference proteome</keyword>
<dbReference type="InterPro" id="IPR014001">
    <property type="entry name" value="Helicase_ATP-bd"/>
</dbReference>
<dbReference type="Proteomes" id="UP000011991">
    <property type="component" value="Unassembled WGS sequence"/>
</dbReference>
<feature type="domain" description="Helicase ATP-binding" evidence="1">
    <location>
        <begin position="273"/>
        <end position="509"/>
    </location>
</feature>
<dbReference type="PANTHER" id="PTHR42927:SF1">
    <property type="entry name" value="HELICASE SUPERFAMILY 1 AND 2 DOMAIN-CONTAINING PROTEIN"/>
    <property type="match status" value="1"/>
</dbReference>
<evidence type="ECO:0000313" key="3">
    <source>
        <dbReference type="Proteomes" id="UP000011991"/>
    </source>
</evidence>
<dbReference type="InterPro" id="IPR007409">
    <property type="entry name" value="Restrct_endonuc_type1_HsdR_N"/>
</dbReference>